<keyword evidence="1 5" id="KW-0662">Pyridine nucleotide biosynthesis</keyword>
<evidence type="ECO:0000256" key="4">
    <source>
        <dbReference type="NCBIfam" id="TIGR01814"/>
    </source>
</evidence>
<dbReference type="OrthoDB" id="9812626at2"/>
<evidence type="ECO:0000256" key="5">
    <source>
        <dbReference type="PIRNR" id="PIRNR038800"/>
    </source>
</evidence>
<dbReference type="RefSeq" id="WP_126792109.1">
    <property type="nucleotide sequence ID" value="NZ_PIPI01000003.1"/>
</dbReference>
<dbReference type="PANTHER" id="PTHR14084">
    <property type="entry name" value="KYNURENINASE"/>
    <property type="match status" value="1"/>
</dbReference>
<dbReference type="SUPFAM" id="SSF53383">
    <property type="entry name" value="PLP-dependent transferases"/>
    <property type="match status" value="1"/>
</dbReference>
<comment type="catalytic activity">
    <reaction evidence="5">
        <text>L-kynurenine + H2O = anthranilate + L-alanine + H(+)</text>
        <dbReference type="Rhea" id="RHEA:16813"/>
        <dbReference type="ChEBI" id="CHEBI:15377"/>
        <dbReference type="ChEBI" id="CHEBI:15378"/>
        <dbReference type="ChEBI" id="CHEBI:16567"/>
        <dbReference type="ChEBI" id="CHEBI:57959"/>
        <dbReference type="ChEBI" id="CHEBI:57972"/>
        <dbReference type="EC" id="3.7.1.3"/>
    </reaction>
</comment>
<reference evidence="6 7" key="1">
    <citation type="journal article" date="2011" name="Front. Microbiol.">
        <title>Genomic signatures of strain selection and enhancement in Bacillus atrophaeus var. globigii, a historical biowarfare simulant.</title>
        <authorList>
            <person name="Gibbons H.S."/>
            <person name="Broomall S.M."/>
            <person name="McNew L.A."/>
            <person name="Daligault H."/>
            <person name="Chapman C."/>
            <person name="Bruce D."/>
            <person name="Karavis M."/>
            <person name="Krepps M."/>
            <person name="McGregor P.A."/>
            <person name="Hong C."/>
            <person name="Park K.H."/>
            <person name="Akmal A."/>
            <person name="Feldman A."/>
            <person name="Lin J.S."/>
            <person name="Chang W.E."/>
            <person name="Higgs B.W."/>
            <person name="Demirev P."/>
            <person name="Lindquist J."/>
            <person name="Liem A."/>
            <person name="Fochler E."/>
            <person name="Read T.D."/>
            <person name="Tapia R."/>
            <person name="Johnson S."/>
            <person name="Bishop-Lilly K.A."/>
            <person name="Detter C."/>
            <person name="Han C."/>
            <person name="Sozhamannan S."/>
            <person name="Rosenzweig C.N."/>
            <person name="Skowronski E.W."/>
        </authorList>
    </citation>
    <scope>NUCLEOTIDE SEQUENCE [LARGE SCALE GENOMIC DNA]</scope>
    <source>
        <strain evidence="6 7">AK5</strain>
    </source>
</reference>
<dbReference type="Gene3D" id="3.40.640.10">
    <property type="entry name" value="Type I PLP-dependent aspartate aminotransferase-like (Major domain)"/>
    <property type="match status" value="1"/>
</dbReference>
<gene>
    <name evidence="6" type="primary">kynU</name>
    <name evidence="6" type="ORF">CWE06_05835</name>
</gene>
<dbReference type="NCBIfam" id="TIGR01814">
    <property type="entry name" value="kynureninase"/>
    <property type="match status" value="1"/>
</dbReference>
<evidence type="ECO:0000256" key="1">
    <source>
        <dbReference type="ARBA" id="ARBA00022642"/>
    </source>
</evidence>
<dbReference type="GO" id="GO:0097053">
    <property type="term" value="P:L-kynurenine catabolic process"/>
    <property type="evidence" value="ECO:0007669"/>
    <property type="project" value="UniProtKB-UniPathway"/>
</dbReference>
<dbReference type="InterPro" id="IPR010111">
    <property type="entry name" value="Kynureninase"/>
</dbReference>
<keyword evidence="2 5" id="KW-0378">Hydrolase</keyword>
<evidence type="ECO:0000256" key="2">
    <source>
        <dbReference type="ARBA" id="ARBA00022801"/>
    </source>
</evidence>
<dbReference type="InterPro" id="IPR015424">
    <property type="entry name" value="PyrdxlP-dep_Trfase"/>
</dbReference>
<dbReference type="InterPro" id="IPR015422">
    <property type="entry name" value="PyrdxlP-dep_Trfase_small"/>
</dbReference>
<evidence type="ECO:0000313" key="7">
    <source>
        <dbReference type="Proteomes" id="UP000288212"/>
    </source>
</evidence>
<comment type="caution">
    <text evidence="6">The sequence shown here is derived from an EMBL/GenBank/DDBJ whole genome shotgun (WGS) entry which is preliminary data.</text>
</comment>
<dbReference type="AlphaFoldDB" id="A0A432VUD8"/>
<dbReference type="Pfam" id="PF22580">
    <property type="entry name" value="KYNU_C"/>
    <property type="match status" value="1"/>
</dbReference>
<dbReference type="Gene3D" id="3.90.1150.10">
    <property type="entry name" value="Aspartate Aminotransferase, domain 1"/>
    <property type="match status" value="1"/>
</dbReference>
<comment type="similarity">
    <text evidence="5">Belongs to the kynureninase family.</text>
</comment>
<name>A0A432VUD8_9GAMM</name>
<accession>A0A432VUD8</accession>
<dbReference type="Proteomes" id="UP000288212">
    <property type="component" value="Unassembled WGS sequence"/>
</dbReference>
<comment type="pathway">
    <text evidence="5">Cofactor biosynthesis; NAD(+) biosynthesis; quinolinate from L-kynurenine: step 2/3.</text>
</comment>
<dbReference type="PIRSF" id="PIRSF038800">
    <property type="entry name" value="KYNU"/>
    <property type="match status" value="1"/>
</dbReference>
<comment type="pathway">
    <text evidence="5">Amino-acid degradation; L-kynurenine degradation; L-alanine and anthranilate from L-kynurenine: step 1/1.</text>
</comment>
<comment type="catalytic activity">
    <reaction evidence="5">
        <text>3-hydroxy-L-kynurenine + H2O = 3-hydroxyanthranilate + L-alanine + H(+)</text>
        <dbReference type="Rhea" id="RHEA:25143"/>
        <dbReference type="ChEBI" id="CHEBI:15377"/>
        <dbReference type="ChEBI" id="CHEBI:15378"/>
        <dbReference type="ChEBI" id="CHEBI:36559"/>
        <dbReference type="ChEBI" id="CHEBI:57972"/>
        <dbReference type="ChEBI" id="CHEBI:58125"/>
        <dbReference type="EC" id="3.7.1.3"/>
    </reaction>
</comment>
<dbReference type="GO" id="GO:0009435">
    <property type="term" value="P:NAD+ biosynthetic process"/>
    <property type="evidence" value="ECO:0007669"/>
    <property type="project" value="UniProtKB-UniRule"/>
</dbReference>
<keyword evidence="7" id="KW-1185">Reference proteome</keyword>
<comment type="cofactor">
    <cofactor evidence="5">
        <name>pyridoxal 5'-phosphate</name>
        <dbReference type="ChEBI" id="CHEBI:597326"/>
    </cofactor>
</comment>
<evidence type="ECO:0000256" key="3">
    <source>
        <dbReference type="ARBA" id="ARBA00022898"/>
    </source>
</evidence>
<comment type="function">
    <text evidence="5">Catalyzes the cleavage of L-kynurenine (L-Kyn) and L-3-hydroxykynurenine (L-3OHKyn) into anthranilic acid (AA) and 3-hydroxyanthranilic acid (3-OHAA), respectively.</text>
</comment>
<sequence>MTTAVHPLDKEDPLAHKRAAFHIPANTIYFDGNSLGLMAPSVHERVNQALRHEWGDDVITSWNKHGWIDLPLTVGDKIGRLIGAPEGQTICCDSTSINLFKVLCAALQINSDRSEILSTTDNFPTDLYMVQGIEQWLGERCKLRLVSEDSLLNEINENTAVVLVTEVNFRTGRRLPMAHISQRAKQCGALTVVDLAHSAGALPVDVVANEIDFAVGCTYKYFNAGPGAPAFLYAAERHLKQQRQPLHPLYGWLGHAAPFAFEVNYAPADGIRQFLTGTPPVLSLVAVDAALDLFADVTMSDIRTKSIGLSSYWLECMDKHGLLDVMPCISPVVADERGSQLAFQHAEAYAICQALIAEGVIADFRAPEYLRIGFAPLYNSYAEVESAVSRLAVIMQEKRYLNAEFQQRSKVT</sequence>
<keyword evidence="3 5" id="KW-0663">Pyridoxal phosphate</keyword>
<dbReference type="UniPathway" id="UPA00334">
    <property type="reaction ID" value="UER00455"/>
</dbReference>
<dbReference type="GO" id="GO:0030170">
    <property type="term" value="F:pyridoxal phosphate binding"/>
    <property type="evidence" value="ECO:0007669"/>
    <property type="project" value="UniProtKB-UniRule"/>
</dbReference>
<dbReference type="GO" id="GO:0030429">
    <property type="term" value="F:kynureninase activity"/>
    <property type="evidence" value="ECO:0007669"/>
    <property type="project" value="UniProtKB-UniRule"/>
</dbReference>
<dbReference type="UniPathway" id="UPA00253">
    <property type="reaction ID" value="UER00329"/>
</dbReference>
<dbReference type="EC" id="3.7.1.3" evidence="4 5"/>
<dbReference type="InterPro" id="IPR015421">
    <property type="entry name" value="PyrdxlP-dep_Trfase_major"/>
</dbReference>
<dbReference type="GO" id="GO:0019441">
    <property type="term" value="P:L-tryptophan catabolic process to kynurenine"/>
    <property type="evidence" value="ECO:0007669"/>
    <property type="project" value="TreeGrafter"/>
</dbReference>
<dbReference type="GO" id="GO:0043420">
    <property type="term" value="P:anthranilate metabolic process"/>
    <property type="evidence" value="ECO:0007669"/>
    <property type="project" value="TreeGrafter"/>
</dbReference>
<protein>
    <recommendedName>
        <fullName evidence="4 5">Kynureninase</fullName>
        <ecNumber evidence="4 5">3.7.1.3</ecNumber>
    </recommendedName>
</protein>
<organism evidence="6 7">
    <name type="scientific">Aliidiomarina haloalkalitolerans</name>
    <dbReference type="NCBI Taxonomy" id="859059"/>
    <lineage>
        <taxon>Bacteria</taxon>
        <taxon>Pseudomonadati</taxon>
        <taxon>Pseudomonadota</taxon>
        <taxon>Gammaproteobacteria</taxon>
        <taxon>Alteromonadales</taxon>
        <taxon>Idiomarinaceae</taxon>
        <taxon>Aliidiomarina</taxon>
    </lineage>
</organism>
<dbReference type="EMBL" id="PIPI01000003">
    <property type="protein sequence ID" value="RUO20144.1"/>
    <property type="molecule type" value="Genomic_DNA"/>
</dbReference>
<dbReference type="GO" id="GO:0005737">
    <property type="term" value="C:cytoplasm"/>
    <property type="evidence" value="ECO:0007669"/>
    <property type="project" value="UniProtKB-UniRule"/>
</dbReference>
<dbReference type="PANTHER" id="PTHR14084:SF0">
    <property type="entry name" value="KYNURENINASE"/>
    <property type="match status" value="1"/>
</dbReference>
<proteinExistence type="inferred from homology"/>
<comment type="subunit">
    <text evidence="5">Homodimer.</text>
</comment>
<evidence type="ECO:0000313" key="6">
    <source>
        <dbReference type="EMBL" id="RUO20144.1"/>
    </source>
</evidence>